<protein>
    <submittedName>
        <fullName evidence="2">Uncharacterized protein</fullName>
    </submittedName>
</protein>
<evidence type="ECO:0000256" key="1">
    <source>
        <dbReference type="SAM" id="Phobius"/>
    </source>
</evidence>
<keyword evidence="1" id="KW-0812">Transmembrane</keyword>
<evidence type="ECO:0000313" key="3">
    <source>
        <dbReference type="Proteomes" id="UP001166304"/>
    </source>
</evidence>
<evidence type="ECO:0000313" key="2">
    <source>
        <dbReference type="EMBL" id="MBV0902105.1"/>
    </source>
</evidence>
<name>A0AA41G0E9_9EURY</name>
<keyword evidence="3" id="KW-1185">Reference proteome</keyword>
<dbReference type="AlphaFoldDB" id="A0AA41G0E9"/>
<gene>
    <name evidence="2" type="ORF">KTS37_09925</name>
</gene>
<accession>A0AA41G0E9</accession>
<dbReference type="Proteomes" id="UP001166304">
    <property type="component" value="Unassembled WGS sequence"/>
</dbReference>
<feature type="transmembrane region" description="Helical" evidence="1">
    <location>
        <begin position="14"/>
        <end position="31"/>
    </location>
</feature>
<reference evidence="2" key="1">
    <citation type="submission" date="2021-06" db="EMBL/GenBank/DDBJ databases">
        <title>New haloarchaea isolates fom saline soil.</title>
        <authorList>
            <person name="Duran-Viseras A."/>
            <person name="Sanchez-Porro C.S."/>
            <person name="Ventosa A."/>
        </authorList>
    </citation>
    <scope>NUCLEOTIDE SEQUENCE</scope>
    <source>
        <strain evidence="2">JCM 18369</strain>
    </source>
</reference>
<proteinExistence type="predicted"/>
<organism evidence="2 3">
    <name type="scientific">Haloarcula salina</name>
    <dbReference type="NCBI Taxonomy" id="1429914"/>
    <lineage>
        <taxon>Archaea</taxon>
        <taxon>Methanobacteriati</taxon>
        <taxon>Methanobacteriota</taxon>
        <taxon>Stenosarchaea group</taxon>
        <taxon>Halobacteria</taxon>
        <taxon>Halobacteriales</taxon>
        <taxon>Haloarculaceae</taxon>
        <taxon>Haloarcula</taxon>
    </lineage>
</organism>
<comment type="caution">
    <text evidence="2">The sequence shown here is derived from an EMBL/GenBank/DDBJ whole genome shotgun (WGS) entry which is preliminary data.</text>
</comment>
<feature type="transmembrane region" description="Helical" evidence="1">
    <location>
        <begin position="81"/>
        <end position="99"/>
    </location>
</feature>
<feature type="transmembrane region" description="Helical" evidence="1">
    <location>
        <begin position="43"/>
        <end position="61"/>
    </location>
</feature>
<sequence length="144" mass="15169">MNRTFMRTLLVEESFAYGFTIAFWGSGLLLIEEFGLLQTASILAYATGTITGFGLLALAAFGSPVETVDADASPSYHVLAAVHYLAALVPIGVTHYVVAAPLGKHVTLFLSGALVAVCYNVFAALEEGVSVLLRRAEKRSADGG</sequence>
<dbReference type="RefSeq" id="WP_162413709.1">
    <property type="nucleotide sequence ID" value="NZ_JAHQXE010000003.1"/>
</dbReference>
<dbReference type="EMBL" id="JAHQXE010000003">
    <property type="protein sequence ID" value="MBV0902105.1"/>
    <property type="molecule type" value="Genomic_DNA"/>
</dbReference>
<feature type="transmembrane region" description="Helical" evidence="1">
    <location>
        <begin position="106"/>
        <end position="125"/>
    </location>
</feature>
<keyword evidence="1" id="KW-0472">Membrane</keyword>
<keyword evidence="1" id="KW-1133">Transmembrane helix</keyword>